<sequence length="328" mass="37573">MAAQYQDVSSNPSQPGTSYGPRNQGHRDSQLRIVLIGKTGAGKSATGNSILGEKAFKSGIAAKSITKTCEKKSSMWNGHEVVVVDTPGIFDPEVQDADTDREIARCVLLTSPGPHALVLVIPLGRHTMEERKALEKILKMFGDSARSFMILLFTRRDDLEGTDFHDYLKNASDDIQQLVGQFGHRYCAFNNKATGAEQEEQRAQLLALVQHMVRKTKGRYYTNRVYQRAEEEIQKQILEIQERYRAELEREKAQIREEYEEKIKSLESKLEQEKRKGQMERRLLERESVWALRQQNARVEAENLSSIVEIILKFWGFASSLWHLFLEN</sequence>
<feature type="coiled-coil region" evidence="4">
    <location>
        <begin position="223"/>
        <end position="287"/>
    </location>
</feature>
<comment type="similarity">
    <text evidence="1">Belongs to the TRAFAC class TrmE-Era-EngA-EngB-Septin-like GTPase superfamily. AIG1/Toc34/Toc159-like paraseptin GTPase family. IAN subfamily.</text>
</comment>
<dbReference type="CDD" id="cd01852">
    <property type="entry name" value="AIG1"/>
    <property type="match status" value="1"/>
</dbReference>
<dbReference type="AlphaFoldDB" id="A0A8D2BEQ3"/>
<evidence type="ECO:0000256" key="2">
    <source>
        <dbReference type="ARBA" id="ARBA00022741"/>
    </source>
</evidence>
<dbReference type="PROSITE" id="PS51720">
    <property type="entry name" value="G_AIG1"/>
    <property type="match status" value="1"/>
</dbReference>
<dbReference type="Pfam" id="PF04548">
    <property type="entry name" value="AIG1"/>
    <property type="match status" value="1"/>
</dbReference>
<reference evidence="7" key="1">
    <citation type="submission" date="2025-08" db="UniProtKB">
        <authorList>
            <consortium name="Ensembl"/>
        </authorList>
    </citation>
    <scope>IDENTIFICATION</scope>
</reference>
<dbReference type="InterPro" id="IPR006703">
    <property type="entry name" value="G_AIG1"/>
</dbReference>
<name>A0A8D2BEQ3_SCIVU</name>
<dbReference type="GO" id="GO:0005525">
    <property type="term" value="F:GTP binding"/>
    <property type="evidence" value="ECO:0007669"/>
    <property type="project" value="UniProtKB-KW"/>
</dbReference>
<keyword evidence="2" id="KW-0547">Nucleotide-binding</keyword>
<feature type="domain" description="AIG1-type G" evidence="6">
    <location>
        <begin position="28"/>
        <end position="230"/>
    </location>
</feature>
<evidence type="ECO:0000313" key="7">
    <source>
        <dbReference type="Ensembl" id="ENSSVLP00005012204.1"/>
    </source>
</evidence>
<protein>
    <submittedName>
        <fullName evidence="7">GTPase, IMAP family member 4</fullName>
    </submittedName>
</protein>
<dbReference type="GO" id="GO:0005829">
    <property type="term" value="C:cytosol"/>
    <property type="evidence" value="ECO:0007669"/>
    <property type="project" value="Ensembl"/>
</dbReference>
<gene>
    <name evidence="7" type="primary">GIMAP4</name>
</gene>
<organism evidence="7 8">
    <name type="scientific">Sciurus vulgaris</name>
    <name type="common">Eurasian red squirrel</name>
    <dbReference type="NCBI Taxonomy" id="55149"/>
    <lineage>
        <taxon>Eukaryota</taxon>
        <taxon>Metazoa</taxon>
        <taxon>Chordata</taxon>
        <taxon>Craniata</taxon>
        <taxon>Vertebrata</taxon>
        <taxon>Euteleostomi</taxon>
        <taxon>Mammalia</taxon>
        <taxon>Eutheria</taxon>
        <taxon>Euarchontoglires</taxon>
        <taxon>Glires</taxon>
        <taxon>Rodentia</taxon>
        <taxon>Sciuromorpha</taxon>
        <taxon>Sciuridae</taxon>
        <taxon>Sciurinae</taxon>
        <taxon>Sciurini</taxon>
        <taxon>Sciurus</taxon>
    </lineage>
</organism>
<dbReference type="Ensembl" id="ENSSVLT00005013512.1">
    <property type="protein sequence ID" value="ENSSVLP00005012204.1"/>
    <property type="gene ID" value="ENSSVLG00005009689.1"/>
</dbReference>
<evidence type="ECO:0000313" key="8">
    <source>
        <dbReference type="Proteomes" id="UP000694564"/>
    </source>
</evidence>
<dbReference type="PANTHER" id="PTHR10903:SF182">
    <property type="entry name" value="GTPASE IMAP FAMILY MEMBER 4"/>
    <property type="match status" value="1"/>
</dbReference>
<dbReference type="Gene3D" id="3.40.50.300">
    <property type="entry name" value="P-loop containing nucleotide triphosphate hydrolases"/>
    <property type="match status" value="1"/>
</dbReference>
<evidence type="ECO:0000256" key="3">
    <source>
        <dbReference type="ARBA" id="ARBA00023134"/>
    </source>
</evidence>
<dbReference type="InterPro" id="IPR027417">
    <property type="entry name" value="P-loop_NTPase"/>
</dbReference>
<evidence type="ECO:0000256" key="5">
    <source>
        <dbReference type="SAM" id="MobiDB-lite"/>
    </source>
</evidence>
<dbReference type="PANTHER" id="PTHR10903">
    <property type="entry name" value="GTPASE, IMAP FAMILY MEMBER-RELATED"/>
    <property type="match status" value="1"/>
</dbReference>
<keyword evidence="3" id="KW-0342">GTP-binding</keyword>
<proteinExistence type="inferred from homology"/>
<accession>A0A8D2BEQ3</accession>
<feature type="compositionally biased region" description="Polar residues" evidence="5">
    <location>
        <begin position="1"/>
        <end position="21"/>
    </location>
</feature>
<dbReference type="FunFam" id="3.40.50.300:FF:000366">
    <property type="entry name" value="GTPase, IMAP family member 2"/>
    <property type="match status" value="1"/>
</dbReference>
<keyword evidence="8" id="KW-1185">Reference proteome</keyword>
<keyword evidence="4" id="KW-0175">Coiled coil</keyword>
<dbReference type="SUPFAM" id="SSF52540">
    <property type="entry name" value="P-loop containing nucleoside triphosphate hydrolases"/>
    <property type="match status" value="1"/>
</dbReference>
<dbReference type="Proteomes" id="UP000694564">
    <property type="component" value="Chromosome 8"/>
</dbReference>
<evidence type="ECO:0000256" key="4">
    <source>
        <dbReference type="SAM" id="Coils"/>
    </source>
</evidence>
<dbReference type="InterPro" id="IPR045058">
    <property type="entry name" value="GIMA/IAN/Toc"/>
</dbReference>
<reference evidence="7" key="2">
    <citation type="submission" date="2025-09" db="UniProtKB">
        <authorList>
            <consortium name="Ensembl"/>
        </authorList>
    </citation>
    <scope>IDENTIFICATION</scope>
</reference>
<evidence type="ECO:0000256" key="1">
    <source>
        <dbReference type="ARBA" id="ARBA00008535"/>
    </source>
</evidence>
<feature type="region of interest" description="Disordered" evidence="5">
    <location>
        <begin position="1"/>
        <end position="28"/>
    </location>
</feature>
<dbReference type="GeneTree" id="ENSGT00940000159317"/>
<dbReference type="OrthoDB" id="5985928at2759"/>
<evidence type="ECO:0000259" key="6">
    <source>
        <dbReference type="PROSITE" id="PS51720"/>
    </source>
</evidence>